<reference evidence="2" key="1">
    <citation type="submission" date="2018-02" db="EMBL/GenBank/DDBJ databases">
        <title>Rhizophora mucronata_Transcriptome.</title>
        <authorList>
            <person name="Meera S.P."/>
            <person name="Sreeshan A."/>
            <person name="Augustine A."/>
        </authorList>
    </citation>
    <scope>NUCLEOTIDE SEQUENCE</scope>
    <source>
        <tissue evidence="2">Leaf</tissue>
    </source>
</reference>
<feature type="region of interest" description="Disordered" evidence="1">
    <location>
        <begin position="1"/>
        <end position="30"/>
    </location>
</feature>
<accession>A0A2P2MXN5</accession>
<protein>
    <submittedName>
        <fullName evidence="2">Uncharacterized protein</fullName>
    </submittedName>
</protein>
<dbReference type="AlphaFoldDB" id="A0A2P2MXN5"/>
<organism evidence="2">
    <name type="scientific">Rhizophora mucronata</name>
    <name type="common">Asiatic mangrove</name>
    <dbReference type="NCBI Taxonomy" id="61149"/>
    <lineage>
        <taxon>Eukaryota</taxon>
        <taxon>Viridiplantae</taxon>
        <taxon>Streptophyta</taxon>
        <taxon>Embryophyta</taxon>
        <taxon>Tracheophyta</taxon>
        <taxon>Spermatophyta</taxon>
        <taxon>Magnoliopsida</taxon>
        <taxon>eudicotyledons</taxon>
        <taxon>Gunneridae</taxon>
        <taxon>Pentapetalae</taxon>
        <taxon>rosids</taxon>
        <taxon>fabids</taxon>
        <taxon>Malpighiales</taxon>
        <taxon>Rhizophoraceae</taxon>
        <taxon>Rhizophora</taxon>
    </lineage>
</organism>
<name>A0A2P2MXN5_RHIMU</name>
<proteinExistence type="predicted"/>
<evidence type="ECO:0000256" key="1">
    <source>
        <dbReference type="SAM" id="MobiDB-lite"/>
    </source>
</evidence>
<sequence>MLPFQICSNSKRSPHANPTKKNPNKSNKHKCKIVLAQE</sequence>
<feature type="compositionally biased region" description="Polar residues" evidence="1">
    <location>
        <begin position="1"/>
        <end position="11"/>
    </location>
</feature>
<evidence type="ECO:0000313" key="2">
    <source>
        <dbReference type="EMBL" id="MBX34966.1"/>
    </source>
</evidence>
<dbReference type="EMBL" id="GGEC01054482">
    <property type="protein sequence ID" value="MBX34966.1"/>
    <property type="molecule type" value="Transcribed_RNA"/>
</dbReference>